<dbReference type="RefSeq" id="WP_272144095.1">
    <property type="nucleotide sequence ID" value="NZ_JAQNDM010000002.1"/>
</dbReference>
<feature type="domain" description="Alpha-L-arabinofuranosidase B arabinose-binding" evidence="2">
    <location>
        <begin position="346"/>
        <end position="478"/>
    </location>
</feature>
<feature type="chain" id="PRO_5047098190" evidence="1">
    <location>
        <begin position="25"/>
        <end position="481"/>
    </location>
</feature>
<dbReference type="PANTHER" id="PTHR43301:SF3">
    <property type="entry name" value="ARABINAN ENDO-1,5-ALPHA-L-ARABINOSIDASE A-RELATED"/>
    <property type="match status" value="1"/>
</dbReference>
<gene>
    <name evidence="3" type="ORF">POL68_34930</name>
</gene>
<organism evidence="3 4">
    <name type="scientific">Stigmatella ashevillensis</name>
    <dbReference type="NCBI Taxonomy" id="2995309"/>
    <lineage>
        <taxon>Bacteria</taxon>
        <taxon>Pseudomonadati</taxon>
        <taxon>Myxococcota</taxon>
        <taxon>Myxococcia</taxon>
        <taxon>Myxococcales</taxon>
        <taxon>Cystobacterineae</taxon>
        <taxon>Archangiaceae</taxon>
        <taxon>Stigmatella</taxon>
    </lineage>
</organism>
<dbReference type="SUPFAM" id="SSF75005">
    <property type="entry name" value="Arabinanase/levansucrase/invertase"/>
    <property type="match status" value="2"/>
</dbReference>
<comment type="caution">
    <text evidence="3">The sequence shown here is derived from an EMBL/GenBank/DDBJ whole genome shotgun (WGS) entry which is preliminary data.</text>
</comment>
<dbReference type="InterPro" id="IPR023296">
    <property type="entry name" value="Glyco_hydro_beta-prop_sf"/>
</dbReference>
<dbReference type="InterPro" id="IPR036195">
    <property type="entry name" value="AbfB_ABD_sf"/>
</dbReference>
<keyword evidence="4" id="KW-1185">Reference proteome</keyword>
<dbReference type="InterPro" id="IPR050727">
    <property type="entry name" value="GH43_arabinanases"/>
</dbReference>
<evidence type="ECO:0000313" key="4">
    <source>
        <dbReference type="Proteomes" id="UP001221838"/>
    </source>
</evidence>
<dbReference type="PROSITE" id="PS51257">
    <property type="entry name" value="PROKAR_LIPOPROTEIN"/>
    <property type="match status" value="1"/>
</dbReference>
<evidence type="ECO:0000259" key="2">
    <source>
        <dbReference type="Pfam" id="PF05270"/>
    </source>
</evidence>
<dbReference type="Pfam" id="PF05270">
    <property type="entry name" value="AbfB"/>
    <property type="match status" value="1"/>
</dbReference>
<reference evidence="3 4" key="1">
    <citation type="submission" date="2022-11" db="EMBL/GenBank/DDBJ databases">
        <title>Minimal conservation of predation-associated metabolite biosynthetic gene clusters underscores biosynthetic potential of Myxococcota including descriptions for ten novel species: Archangium lansinium sp. nov., Myxococcus landrumus sp. nov., Nannocystis bai.</title>
        <authorList>
            <person name="Ahearne A."/>
            <person name="Stevens C."/>
            <person name="Dowd S."/>
        </authorList>
    </citation>
    <scope>NUCLEOTIDE SEQUENCE [LARGE SCALE GENOMIC DNA]</scope>
    <source>
        <strain evidence="3 4">NCWAL01</strain>
    </source>
</reference>
<sequence length="481" mass="53157">MMNRLLARTSLLALSCVPALLLGACGPSEGMQSPPSAHPRGTDAQALAAAATYTGYVMGYFTESPARAGNDYGLHLAYSTDSLNWTPLNGNKAVVTPTLGTKGLRDPFIFRKQDGTFVILATDMLGTDFSQSSPFLHIWDSTDLRSFSNERLVRMNTAGMHAWAPEAFYDASRNQYGIIWSGNTDRNRIYVNYTTDFVTVSTPQVYFDPGFSVLDATLHTDSGVHYLYYKRESDNTLLGAKSASLNPGSFNATTYTGALAHGVIEAPIVVKQLNSNTWYLWGDSYVPVNGVFYVWKSTSIGSNAWAELNKRAYNQPLNSKHASIALTTSAEQANLIAKWGNPDWNRIKSYNYPERYVRHINLAARIDEYAFDPYTDSQWKLVPGLADPAGISFQSVSHPTSYLRHSNNVLVLHVNDNSALFKADATFYKAAGFADAAWTSFKSYNNPTLFIRHSGFVLRMDPVTGSSDAVTRQDATFLLTY</sequence>
<feature type="signal peptide" evidence="1">
    <location>
        <begin position="1"/>
        <end position="24"/>
    </location>
</feature>
<keyword evidence="1" id="KW-0732">Signal</keyword>
<evidence type="ECO:0000256" key="1">
    <source>
        <dbReference type="SAM" id="SignalP"/>
    </source>
</evidence>
<dbReference type="CDD" id="cd23399">
    <property type="entry name" value="beta-trefoil_ABD_ABFB"/>
    <property type="match status" value="1"/>
</dbReference>
<dbReference type="Gene3D" id="2.80.10.50">
    <property type="match status" value="1"/>
</dbReference>
<dbReference type="Gene3D" id="2.115.10.20">
    <property type="entry name" value="Glycosyl hydrolase domain, family 43"/>
    <property type="match status" value="1"/>
</dbReference>
<evidence type="ECO:0000313" key="3">
    <source>
        <dbReference type="EMBL" id="MDC0713714.1"/>
    </source>
</evidence>
<dbReference type="CDD" id="cd08983">
    <property type="entry name" value="GH43_Bt3655-like"/>
    <property type="match status" value="1"/>
</dbReference>
<dbReference type="Proteomes" id="UP001221838">
    <property type="component" value="Unassembled WGS sequence"/>
</dbReference>
<dbReference type="PANTHER" id="PTHR43301">
    <property type="entry name" value="ARABINAN ENDO-1,5-ALPHA-L-ARABINOSIDASE"/>
    <property type="match status" value="1"/>
</dbReference>
<proteinExistence type="predicted"/>
<protein>
    <submittedName>
        <fullName evidence="3">AbfB domain-containing protein</fullName>
    </submittedName>
</protein>
<dbReference type="EMBL" id="JAQNDM010000002">
    <property type="protein sequence ID" value="MDC0713714.1"/>
    <property type="molecule type" value="Genomic_DNA"/>
</dbReference>
<name>A0ABT5DJ94_9BACT</name>
<accession>A0ABT5DJ94</accession>
<dbReference type="SUPFAM" id="SSF110221">
    <property type="entry name" value="AbfB domain"/>
    <property type="match status" value="1"/>
</dbReference>
<dbReference type="InterPro" id="IPR007934">
    <property type="entry name" value="AbfB_ABD"/>
</dbReference>